<organism evidence="1 2">
    <name type="scientific">Botrytis hyacinthi</name>
    <dbReference type="NCBI Taxonomy" id="278943"/>
    <lineage>
        <taxon>Eukaryota</taxon>
        <taxon>Fungi</taxon>
        <taxon>Dikarya</taxon>
        <taxon>Ascomycota</taxon>
        <taxon>Pezizomycotina</taxon>
        <taxon>Leotiomycetes</taxon>
        <taxon>Helotiales</taxon>
        <taxon>Sclerotiniaceae</taxon>
        <taxon>Botrytis</taxon>
    </lineage>
</organism>
<comment type="caution">
    <text evidence="1">The sequence shown here is derived from an EMBL/GenBank/DDBJ whole genome shotgun (WGS) entry which is preliminary data.</text>
</comment>
<accession>A0A4Z1GR52</accession>
<proteinExistence type="predicted"/>
<evidence type="ECO:0000313" key="1">
    <source>
        <dbReference type="EMBL" id="TGO39225.1"/>
    </source>
</evidence>
<name>A0A4Z1GR52_9HELO</name>
<gene>
    <name evidence="1" type="ORF">BHYA_0058g00360</name>
</gene>
<dbReference type="AlphaFoldDB" id="A0A4Z1GR52"/>
<dbReference type="Proteomes" id="UP000297814">
    <property type="component" value="Unassembled WGS sequence"/>
</dbReference>
<dbReference type="EMBL" id="PQXK01000058">
    <property type="protein sequence ID" value="TGO39225.1"/>
    <property type="molecule type" value="Genomic_DNA"/>
</dbReference>
<evidence type="ECO:0000313" key="2">
    <source>
        <dbReference type="Proteomes" id="UP000297814"/>
    </source>
</evidence>
<reference evidence="1 2" key="1">
    <citation type="submission" date="2017-12" db="EMBL/GenBank/DDBJ databases">
        <title>Comparative genomics of Botrytis spp.</title>
        <authorList>
            <person name="Valero-Jimenez C.A."/>
            <person name="Tapia P."/>
            <person name="Veloso J."/>
            <person name="Silva-Moreno E."/>
            <person name="Staats M."/>
            <person name="Valdes J.H."/>
            <person name="Van Kan J.A.L."/>
        </authorList>
    </citation>
    <scope>NUCLEOTIDE SEQUENCE [LARGE SCALE GENOMIC DNA]</scope>
    <source>
        <strain evidence="1 2">Bh0001</strain>
    </source>
</reference>
<protein>
    <submittedName>
        <fullName evidence="1">Uncharacterized protein</fullName>
    </submittedName>
</protein>
<keyword evidence="2" id="KW-1185">Reference proteome</keyword>
<sequence>MLLPQNSVSTYMKSGVSWTGNGGLVILPIGSLKLGRYDEFCPLHLVSVDPLGSRTLSLPHRAFSSSHRWDIVSSSAKLPACHILIPEISSCGRFITLCVSFSNPAIATVSADPTDTIDNYAKNVKADAADMPLGRSVALDLTQNYSDTVAGGGVCITGYERS</sequence>